<feature type="compositionally biased region" description="Polar residues" evidence="1">
    <location>
        <begin position="258"/>
        <end position="282"/>
    </location>
</feature>
<feature type="compositionally biased region" description="Polar residues" evidence="1">
    <location>
        <begin position="215"/>
        <end position="231"/>
    </location>
</feature>
<dbReference type="VEuPathDB" id="PlasmoDB:POWCR01_000109300"/>
<evidence type="ECO:0000256" key="1">
    <source>
        <dbReference type="SAM" id="MobiDB-lite"/>
    </source>
</evidence>
<feature type="region of interest" description="Disordered" evidence="1">
    <location>
        <begin position="205"/>
        <end position="311"/>
    </location>
</feature>
<dbReference type="VEuPathDB" id="PlasmoDB:PocGH01_00108700"/>
<feature type="non-terminal residue" evidence="3">
    <location>
        <position position="513"/>
    </location>
</feature>
<evidence type="ECO:0000256" key="2">
    <source>
        <dbReference type="SAM" id="Phobius"/>
    </source>
</evidence>
<proteinExistence type="predicted"/>
<sequence length="513" mass="60033">MMKKFTHNCNDIKRHSKKDTYNIFIRYKTPILEGAIKIINEFSKYKNDGIHYKNLCEELLKYFKVQKRCVREEVTSQGHKFKTYEWNKIVDALYTTFNSQKVKRLCYLEKDNDEDKKKYVLNIHEEFRNFCIEKKQKETNSNLTFEECMEYLEWIKKKKEIFQGLDPGYAYISDYRQYFNIRDKCNYPWLVNNVPDVICTQLTRTRGSKKEDPDTTSGDTHQITPGVTQDHNPNEKKDTPPAAQHPGKADEGPVKVKTSYTGPENTPAQSTPSGDDNVNNVHKNYDVKLQGTTIDEPNPVPKSPDKQTFPEYSDPKVQEFIIHNQNNVYGQEITHDTRHAINRMSDTIYKYNPSDVHGEAITPPKTKPYKFIPLNVLYSQKFVQLLRSQRFVELLRLQPFRNLLFSKRFLSNLLSKERFIPPTIHSQQVPPAIPHTEFYVPKHKPIKTQVNFIPAELIFYPNITTDNKIKDIVKVEKGPAIPNPSHFRFPFMIYTLVFLTISTAITILYLLSK</sequence>
<evidence type="ECO:0000313" key="4">
    <source>
        <dbReference type="Proteomes" id="UP000242942"/>
    </source>
</evidence>
<gene>
    <name evidence="3" type="primary">PocGH01_00108700</name>
    <name evidence="3" type="ORF">POCGH01_00108700</name>
</gene>
<reference evidence="3 4" key="1">
    <citation type="submission" date="2016-06" db="EMBL/GenBank/DDBJ databases">
        <authorList>
            <consortium name="Pathogen Informatics"/>
        </authorList>
    </citation>
    <scope>NUCLEOTIDE SEQUENCE [LARGE SCALE GENOMIC DNA]</scope>
    <source>
        <strain evidence="3">PocGH01</strain>
    </source>
</reference>
<evidence type="ECO:0000313" key="3">
    <source>
        <dbReference type="EMBL" id="SBT83288.1"/>
    </source>
</evidence>
<dbReference type="EMBL" id="FLRI01000075">
    <property type="protein sequence ID" value="SBT83288.1"/>
    <property type="molecule type" value="Genomic_DNA"/>
</dbReference>
<dbReference type="AlphaFoldDB" id="A0A1D3JCP2"/>
<name>A0A1D3JCP2_PLAOA</name>
<keyword evidence="2" id="KW-0812">Transmembrane</keyword>
<dbReference type="OrthoDB" id="10405112at2759"/>
<feature type="transmembrane region" description="Helical" evidence="2">
    <location>
        <begin position="491"/>
        <end position="511"/>
    </location>
</feature>
<keyword evidence="2" id="KW-1133">Transmembrane helix</keyword>
<keyword evidence="2" id="KW-0472">Membrane</keyword>
<dbReference type="Proteomes" id="UP000242942">
    <property type="component" value="Unassembled WGS sequence"/>
</dbReference>
<organism evidence="3 4">
    <name type="scientific">Plasmodium ovale</name>
    <name type="common">malaria parasite P. ovale</name>
    <dbReference type="NCBI Taxonomy" id="36330"/>
    <lineage>
        <taxon>Eukaryota</taxon>
        <taxon>Sar</taxon>
        <taxon>Alveolata</taxon>
        <taxon>Apicomplexa</taxon>
        <taxon>Aconoidasida</taxon>
        <taxon>Haemosporida</taxon>
        <taxon>Plasmodiidae</taxon>
        <taxon>Plasmodium</taxon>
        <taxon>Plasmodium (Plasmodium)</taxon>
    </lineage>
</organism>
<keyword evidence="4" id="KW-1185">Reference proteome</keyword>
<accession>A0A1D3JCP2</accession>
<protein>
    <submittedName>
        <fullName evidence="3">STP1 protein</fullName>
    </submittedName>
</protein>